<dbReference type="EMBL" id="HE573022">
    <property type="protein sequence ID" value="CCC48248.1"/>
    <property type="molecule type" value="Genomic_DNA"/>
</dbReference>
<evidence type="ECO:0000313" key="2">
    <source>
        <dbReference type="EMBL" id="CCC48248.1"/>
    </source>
</evidence>
<sequence>AERRPRPSLMGQLFTSGFPEEYRSLVLANSLLQLHQCALERAAYRFSQNSKRMSQWYPKDEQLVHLLQPQAAIRTNLKGTSEAKIHKGNGKEHAPVTFGTTQDRLCAAFVAAYARNTMRGEDGSNHVHHKRLLRNLSTLNDDAEQTCSFSLEICHQGECREEHRSHKNNGSDQNVTQGPLYERLTPAVLQSVLAPYLSGTDVQQIELFSSGRSGAVRFGKGATDSVCCNDGKVGGHLLNDEVLPFDLIVAMGEKGERKGRPSGVYLAHIGISLLVSIQNTLNRLTAFLPRASTADQDTGHNNSERKPLTSLLPANCSRGNFSERPSHNSALQSKKDGGSANGPSRKGLCFRKLGKQCSAEADVCITWHDSYGQQHSLLLSDVQQLGYGELFPQPTPQSEAKGENISTREGDFSRAHNSHDDVTRDPSGPGHVYTHCEIPGNPTAMPTSSCDNSRCESPESDKQHALMSIHHVTFTRAIRWKVTLPVVLPNSLERNQQGDSCTLPQEITSADGRSYYCWVCHSAWLQEGAFRAHCRAVPHLNRLAFVVKYRLRREWVTAFSNGTIFEQLVRRCCAGNSDIQATDGNSYSTKSNGCVQLRPCNVLSTSYLNALQWSPCSDLGPTSPMAVAGTLIGNASTTGAVKKGTHGLDANGALQALHVWVLDADINQGSSRSLFVLAGYVAAASAGFEASLLMNAGHTWAYAVMLYDWGVWRFPTPISIQQLKSVVDIYNGNLWRGAPVSTIETNCPEMQSRRNYRTNIGELTGEDCSECCNVRDECRVESREGDMEKCLHWCVLSSVCPQSTYSGSDETVYKVEKPEGRRRIDPPWVESVVGSTLLIVLNEYKNSMRHVVSFADFVQRVVAKIDMWGTTHAVPSFEEGVRSANKSDNPNASSPQPPLETATFGNCSGAELLARFVALRHGQALESLMRDIGCQFLSPPATLLSHGAVTAAVNSVERYPAASFSSIALAAEGATNEKLFLVPTILPSYLPAPDFASQLRRHREANSVRTASKHKGNCTGTPKECGELNSGSKSLHSTSLLRKKGQGNMDSTPILF</sequence>
<feature type="compositionally biased region" description="Polar residues" evidence="1">
    <location>
        <begin position="884"/>
        <end position="894"/>
    </location>
</feature>
<feature type="region of interest" description="Disordered" evidence="1">
    <location>
        <begin position="1002"/>
        <end position="1056"/>
    </location>
</feature>
<reference evidence="2" key="1">
    <citation type="journal article" date="2012" name="Proc. Natl. Acad. Sci. U.S.A.">
        <title>Antigenic diversity is generated by distinct evolutionary mechanisms in African trypanosome species.</title>
        <authorList>
            <person name="Jackson A.P."/>
            <person name="Berry A."/>
            <person name="Aslett M."/>
            <person name="Allison H.C."/>
            <person name="Burton P."/>
            <person name="Vavrova-Anderson J."/>
            <person name="Brown R."/>
            <person name="Browne H."/>
            <person name="Corton N."/>
            <person name="Hauser H."/>
            <person name="Gamble J."/>
            <person name="Gilderthorp R."/>
            <person name="Marcello L."/>
            <person name="McQuillan J."/>
            <person name="Otto T.D."/>
            <person name="Quail M.A."/>
            <person name="Sanders M.J."/>
            <person name="van Tonder A."/>
            <person name="Ginger M.L."/>
            <person name="Field M.C."/>
            <person name="Barry J.D."/>
            <person name="Hertz-Fowler C."/>
            <person name="Berriman M."/>
        </authorList>
    </citation>
    <scope>NUCLEOTIDE SEQUENCE</scope>
    <source>
        <strain evidence="2">Y486</strain>
    </source>
</reference>
<dbReference type="AlphaFoldDB" id="G0TWB0"/>
<feature type="compositionally biased region" description="Basic and acidic residues" evidence="1">
    <location>
        <begin position="400"/>
        <end position="424"/>
    </location>
</feature>
<organism evidence="2">
    <name type="scientific">Trypanosoma vivax (strain Y486)</name>
    <dbReference type="NCBI Taxonomy" id="1055687"/>
    <lineage>
        <taxon>Eukaryota</taxon>
        <taxon>Discoba</taxon>
        <taxon>Euglenozoa</taxon>
        <taxon>Kinetoplastea</taxon>
        <taxon>Metakinetoplastina</taxon>
        <taxon>Trypanosomatida</taxon>
        <taxon>Trypanosomatidae</taxon>
        <taxon>Trypanosoma</taxon>
        <taxon>Duttonella</taxon>
    </lineage>
</organism>
<feature type="compositionally biased region" description="Polar residues" evidence="1">
    <location>
        <begin position="1029"/>
        <end position="1040"/>
    </location>
</feature>
<feature type="non-terminal residue" evidence="2">
    <location>
        <position position="1"/>
    </location>
</feature>
<proteinExistence type="predicted"/>
<gene>
    <name evidence="2" type="ORF">TVY486_0600390</name>
</gene>
<feature type="region of interest" description="Disordered" evidence="1">
    <location>
        <begin position="879"/>
        <end position="901"/>
    </location>
</feature>
<accession>G0TWB0</accession>
<feature type="region of interest" description="Disordered" evidence="1">
    <location>
        <begin position="293"/>
        <end position="343"/>
    </location>
</feature>
<feature type="region of interest" description="Disordered" evidence="1">
    <location>
        <begin position="393"/>
        <end position="429"/>
    </location>
</feature>
<evidence type="ECO:0000256" key="1">
    <source>
        <dbReference type="SAM" id="MobiDB-lite"/>
    </source>
</evidence>
<name>G0TWB0_TRYVY</name>
<protein>
    <submittedName>
        <fullName evidence="2">Uncharacterized protein</fullName>
    </submittedName>
</protein>